<keyword evidence="2" id="KW-1185">Reference proteome</keyword>
<evidence type="ECO:0000313" key="2">
    <source>
        <dbReference type="Proteomes" id="UP000821866"/>
    </source>
</evidence>
<organism evidence="1 2">
    <name type="scientific">Rhipicephalus microplus</name>
    <name type="common">Cattle tick</name>
    <name type="synonym">Boophilus microplus</name>
    <dbReference type="NCBI Taxonomy" id="6941"/>
    <lineage>
        <taxon>Eukaryota</taxon>
        <taxon>Metazoa</taxon>
        <taxon>Ecdysozoa</taxon>
        <taxon>Arthropoda</taxon>
        <taxon>Chelicerata</taxon>
        <taxon>Arachnida</taxon>
        <taxon>Acari</taxon>
        <taxon>Parasitiformes</taxon>
        <taxon>Ixodida</taxon>
        <taxon>Ixodoidea</taxon>
        <taxon>Ixodidae</taxon>
        <taxon>Rhipicephalinae</taxon>
        <taxon>Rhipicephalus</taxon>
        <taxon>Boophilus</taxon>
    </lineage>
</organism>
<dbReference type="AlphaFoldDB" id="A0A9J6F4F6"/>
<evidence type="ECO:0000313" key="1">
    <source>
        <dbReference type="EMBL" id="KAH8041702.1"/>
    </source>
</evidence>
<gene>
    <name evidence="1" type="ORF">HPB51_017504</name>
</gene>
<name>A0A9J6F4F6_RHIMP</name>
<proteinExistence type="predicted"/>
<comment type="caution">
    <text evidence="1">The sequence shown here is derived from an EMBL/GenBank/DDBJ whole genome shotgun (WGS) entry which is preliminary data.</text>
</comment>
<dbReference type="Proteomes" id="UP000821866">
    <property type="component" value="Chromosome 1"/>
</dbReference>
<reference evidence="1" key="1">
    <citation type="journal article" date="2020" name="Cell">
        <title>Large-Scale Comparative Analyses of Tick Genomes Elucidate Their Genetic Diversity and Vector Capacities.</title>
        <authorList>
            <consortium name="Tick Genome and Microbiome Consortium (TIGMIC)"/>
            <person name="Jia N."/>
            <person name="Wang J."/>
            <person name="Shi W."/>
            <person name="Du L."/>
            <person name="Sun Y."/>
            <person name="Zhan W."/>
            <person name="Jiang J.F."/>
            <person name="Wang Q."/>
            <person name="Zhang B."/>
            <person name="Ji P."/>
            <person name="Bell-Sakyi L."/>
            <person name="Cui X.M."/>
            <person name="Yuan T.T."/>
            <person name="Jiang B.G."/>
            <person name="Yang W.F."/>
            <person name="Lam T.T."/>
            <person name="Chang Q.C."/>
            <person name="Ding S.J."/>
            <person name="Wang X.J."/>
            <person name="Zhu J.G."/>
            <person name="Ruan X.D."/>
            <person name="Zhao L."/>
            <person name="Wei J.T."/>
            <person name="Ye R.Z."/>
            <person name="Que T.C."/>
            <person name="Du C.H."/>
            <person name="Zhou Y.H."/>
            <person name="Cheng J.X."/>
            <person name="Dai P.F."/>
            <person name="Guo W.B."/>
            <person name="Han X.H."/>
            <person name="Huang E.J."/>
            <person name="Li L.F."/>
            <person name="Wei W."/>
            <person name="Gao Y.C."/>
            <person name="Liu J.Z."/>
            <person name="Shao H.Z."/>
            <person name="Wang X."/>
            <person name="Wang C.C."/>
            <person name="Yang T.C."/>
            <person name="Huo Q.B."/>
            <person name="Li W."/>
            <person name="Chen H.Y."/>
            <person name="Chen S.E."/>
            <person name="Zhou L.G."/>
            <person name="Ni X.B."/>
            <person name="Tian J.H."/>
            <person name="Sheng Y."/>
            <person name="Liu T."/>
            <person name="Pan Y.S."/>
            <person name="Xia L.Y."/>
            <person name="Li J."/>
            <person name="Zhao F."/>
            <person name="Cao W.C."/>
        </authorList>
    </citation>
    <scope>NUCLEOTIDE SEQUENCE</scope>
    <source>
        <strain evidence="1">Rmic-2018</strain>
    </source>
</reference>
<accession>A0A9J6F4F6</accession>
<protein>
    <submittedName>
        <fullName evidence="1">Uncharacterized protein</fullName>
    </submittedName>
</protein>
<sequence>MANVTGRDAGKRKGRSLAPVSWRAAFSCPPKLSDAVMASDRRERWKFVCYLAVVLPVLVRCEGNQACSSSEPLSALVAAAAAASSCVPRCTCCCEAGRSRRCQGSVHLVALAAAGPSCGQSWPVQVTPSLFPLSSVDPHARLLHSDLASAFPCARQKKEQSSRIVPVLCAVVLFALTAARPVRAGRLFHGLSAALPAAHARKSPLRKLFSPQRTFGDEVRRTAFSC</sequence>
<dbReference type="EMBL" id="JABSTU010000001">
    <property type="protein sequence ID" value="KAH8041702.1"/>
    <property type="molecule type" value="Genomic_DNA"/>
</dbReference>
<reference evidence="1" key="2">
    <citation type="submission" date="2021-09" db="EMBL/GenBank/DDBJ databases">
        <authorList>
            <person name="Jia N."/>
            <person name="Wang J."/>
            <person name="Shi W."/>
            <person name="Du L."/>
            <person name="Sun Y."/>
            <person name="Zhan W."/>
            <person name="Jiang J."/>
            <person name="Wang Q."/>
            <person name="Zhang B."/>
            <person name="Ji P."/>
            <person name="Sakyi L.B."/>
            <person name="Cui X."/>
            <person name="Yuan T."/>
            <person name="Jiang B."/>
            <person name="Yang W."/>
            <person name="Lam T.T.-Y."/>
            <person name="Chang Q."/>
            <person name="Ding S."/>
            <person name="Wang X."/>
            <person name="Zhu J."/>
            <person name="Ruan X."/>
            <person name="Zhao L."/>
            <person name="Wei J."/>
            <person name="Que T."/>
            <person name="Du C."/>
            <person name="Cheng J."/>
            <person name="Dai P."/>
            <person name="Han X."/>
            <person name="Huang E."/>
            <person name="Gao Y."/>
            <person name="Liu J."/>
            <person name="Shao H."/>
            <person name="Ye R."/>
            <person name="Li L."/>
            <person name="Wei W."/>
            <person name="Wang X."/>
            <person name="Wang C."/>
            <person name="Huo Q."/>
            <person name="Li W."/>
            <person name="Guo W."/>
            <person name="Chen H."/>
            <person name="Chen S."/>
            <person name="Zhou L."/>
            <person name="Zhou L."/>
            <person name="Ni X."/>
            <person name="Tian J."/>
            <person name="Zhou Y."/>
            <person name="Sheng Y."/>
            <person name="Liu T."/>
            <person name="Pan Y."/>
            <person name="Xia L."/>
            <person name="Li J."/>
            <person name="Zhao F."/>
            <person name="Cao W."/>
        </authorList>
    </citation>
    <scope>NUCLEOTIDE SEQUENCE</scope>
    <source>
        <strain evidence="1">Rmic-2018</strain>
        <tissue evidence="1">Larvae</tissue>
    </source>
</reference>